<keyword evidence="7" id="KW-1185">Reference proteome</keyword>
<dbReference type="EMBL" id="JASBNA010000007">
    <property type="protein sequence ID" value="KAK7689873.1"/>
    <property type="molecule type" value="Genomic_DNA"/>
</dbReference>
<evidence type="ECO:0000259" key="5">
    <source>
        <dbReference type="PROSITE" id="PS50011"/>
    </source>
</evidence>
<dbReference type="PANTHER" id="PTHR43289:SF6">
    <property type="entry name" value="SERINE_THREONINE-PROTEIN KINASE NEKL-3"/>
    <property type="match status" value="1"/>
</dbReference>
<dbReference type="AlphaFoldDB" id="A0AAW0G8A2"/>
<comment type="caution">
    <text evidence="6">The sequence shown here is derived from an EMBL/GenBank/DDBJ whole genome shotgun (WGS) entry which is preliminary data.</text>
</comment>
<gene>
    <name evidence="6" type="ORF">QCA50_006512</name>
</gene>
<accession>A0AAW0G8A2</accession>
<dbReference type="GO" id="GO:0005524">
    <property type="term" value="F:ATP binding"/>
    <property type="evidence" value="ECO:0007669"/>
    <property type="project" value="UniProtKB-KW"/>
</dbReference>
<dbReference type="InterPro" id="IPR000719">
    <property type="entry name" value="Prot_kinase_dom"/>
</dbReference>
<protein>
    <recommendedName>
        <fullName evidence="5">Protein kinase domain-containing protein</fullName>
    </recommendedName>
</protein>
<organism evidence="6 7">
    <name type="scientific">Cerrena zonata</name>
    <dbReference type="NCBI Taxonomy" id="2478898"/>
    <lineage>
        <taxon>Eukaryota</taxon>
        <taxon>Fungi</taxon>
        <taxon>Dikarya</taxon>
        <taxon>Basidiomycota</taxon>
        <taxon>Agaricomycotina</taxon>
        <taxon>Agaricomycetes</taxon>
        <taxon>Polyporales</taxon>
        <taxon>Cerrenaceae</taxon>
        <taxon>Cerrena</taxon>
    </lineage>
</organism>
<sequence length="373" mass="43579">MTSPYQRNTEPLPFDSELLTSLGPHEIPWRDRYNFLASKGYTLRPRYHPEWKASWLTNGEKMDDCEDFWRAHLRPSLLDATRTADGATVYVKKVKTGDEESHIARMLSSDELRSDPSNHCVPILDYFQDDNDPSISYMVMPFLRPTDEPAFETVGNVIEFVDQILEGLVFMHHHRVAHRDCALPNIMMDANAMFPQGFHPLQIYFLPDAKTVAFYKSRANISVRYYYVDFGLSSHFSSDIHPTEVTGIYGRDQDVPELSDNVPYNPFKTDIFIIGNMLRNEFYEKYSNVGFLLPLIESMMRHDPEERPDASDALNLWRELRRNVWSAHSMWRLRERQESWLQFVILEDVALVHCLWRAGRSIICLLTGNHYFV</sequence>
<reference evidence="6 7" key="1">
    <citation type="submission" date="2022-09" db="EMBL/GenBank/DDBJ databases">
        <authorList>
            <person name="Palmer J.M."/>
        </authorList>
    </citation>
    <scope>NUCLEOTIDE SEQUENCE [LARGE SCALE GENOMIC DNA]</scope>
    <source>
        <strain evidence="6 7">DSM 7382</strain>
    </source>
</reference>
<dbReference type="Gene3D" id="1.10.510.10">
    <property type="entry name" value="Transferase(Phosphotransferase) domain 1"/>
    <property type="match status" value="1"/>
</dbReference>
<dbReference type="PANTHER" id="PTHR43289">
    <property type="entry name" value="MITOGEN-ACTIVATED PROTEIN KINASE KINASE KINASE 20-RELATED"/>
    <property type="match status" value="1"/>
</dbReference>
<evidence type="ECO:0000256" key="2">
    <source>
        <dbReference type="ARBA" id="ARBA00022741"/>
    </source>
</evidence>
<evidence type="ECO:0000256" key="1">
    <source>
        <dbReference type="ARBA" id="ARBA00022679"/>
    </source>
</evidence>
<dbReference type="PROSITE" id="PS50011">
    <property type="entry name" value="PROTEIN_KINASE_DOM"/>
    <property type="match status" value="1"/>
</dbReference>
<name>A0AAW0G8A2_9APHY</name>
<dbReference type="InterPro" id="IPR011009">
    <property type="entry name" value="Kinase-like_dom_sf"/>
</dbReference>
<keyword evidence="1" id="KW-0808">Transferase</keyword>
<evidence type="ECO:0000313" key="7">
    <source>
        <dbReference type="Proteomes" id="UP001385951"/>
    </source>
</evidence>
<evidence type="ECO:0000313" key="6">
    <source>
        <dbReference type="EMBL" id="KAK7689873.1"/>
    </source>
</evidence>
<proteinExistence type="predicted"/>
<keyword evidence="4" id="KW-0067">ATP-binding</keyword>
<keyword evidence="2" id="KW-0547">Nucleotide-binding</keyword>
<dbReference type="SMART" id="SM00220">
    <property type="entry name" value="S_TKc"/>
    <property type="match status" value="1"/>
</dbReference>
<evidence type="ECO:0000256" key="4">
    <source>
        <dbReference type="ARBA" id="ARBA00022840"/>
    </source>
</evidence>
<keyword evidence="3" id="KW-0418">Kinase</keyword>
<dbReference type="GO" id="GO:0004674">
    <property type="term" value="F:protein serine/threonine kinase activity"/>
    <property type="evidence" value="ECO:0007669"/>
    <property type="project" value="TreeGrafter"/>
</dbReference>
<dbReference type="SUPFAM" id="SSF56112">
    <property type="entry name" value="Protein kinase-like (PK-like)"/>
    <property type="match status" value="1"/>
</dbReference>
<dbReference type="Proteomes" id="UP001385951">
    <property type="component" value="Unassembled WGS sequence"/>
</dbReference>
<evidence type="ECO:0000256" key="3">
    <source>
        <dbReference type="ARBA" id="ARBA00022777"/>
    </source>
</evidence>
<feature type="domain" description="Protein kinase" evidence="5">
    <location>
        <begin position="1"/>
        <end position="373"/>
    </location>
</feature>